<dbReference type="EMBL" id="JBGBPQ010000012">
    <property type="protein sequence ID" value="KAL1515111.1"/>
    <property type="molecule type" value="Genomic_DNA"/>
</dbReference>
<reference evidence="2 3" key="1">
    <citation type="journal article" date="2024" name="Science">
        <title>Giant polyketide synthase enzymes in the biosynthesis of giant marine polyether toxins.</title>
        <authorList>
            <person name="Fallon T.R."/>
            <person name="Shende V.V."/>
            <person name="Wierzbicki I.H."/>
            <person name="Pendleton A.L."/>
            <person name="Watervoot N.F."/>
            <person name="Auber R.P."/>
            <person name="Gonzalez D.J."/>
            <person name="Wisecaver J.H."/>
            <person name="Moore B.S."/>
        </authorList>
    </citation>
    <scope>NUCLEOTIDE SEQUENCE [LARGE SCALE GENOMIC DNA]</scope>
    <source>
        <strain evidence="2 3">12B1</strain>
    </source>
</reference>
<protein>
    <submittedName>
        <fullName evidence="2">Uncharacterized protein</fullName>
    </submittedName>
</protein>
<evidence type="ECO:0000256" key="1">
    <source>
        <dbReference type="SAM" id="MobiDB-lite"/>
    </source>
</evidence>
<sequence length="177" mass="18768">MHGSGSVEERTPEARTFVEVLEHASKERIGAESVDVPYEEESFAGASECNIQAPAISDEPSGSSIVAADEGKDAIVGLTPLESIDGVDLDCSEIFSEERANGASLACIRSDNGYRGRRNASCSEASDNSNDDLSLSKGRDGNRLEIPNGTTNPEHTPRMSPLEIAEDIKIFGPSPVS</sequence>
<gene>
    <name evidence="2" type="ORF">AB1Y20_004174</name>
</gene>
<organism evidence="2 3">
    <name type="scientific">Prymnesium parvum</name>
    <name type="common">Toxic golden alga</name>
    <dbReference type="NCBI Taxonomy" id="97485"/>
    <lineage>
        <taxon>Eukaryota</taxon>
        <taxon>Haptista</taxon>
        <taxon>Haptophyta</taxon>
        <taxon>Prymnesiophyceae</taxon>
        <taxon>Prymnesiales</taxon>
        <taxon>Prymnesiaceae</taxon>
        <taxon>Prymnesium</taxon>
    </lineage>
</organism>
<comment type="caution">
    <text evidence="2">The sequence shown here is derived from an EMBL/GenBank/DDBJ whole genome shotgun (WGS) entry which is preliminary data.</text>
</comment>
<evidence type="ECO:0000313" key="2">
    <source>
        <dbReference type="EMBL" id="KAL1515111.1"/>
    </source>
</evidence>
<feature type="region of interest" description="Disordered" evidence="1">
    <location>
        <begin position="118"/>
        <end position="177"/>
    </location>
</feature>
<name>A0AB34J7D6_PRYPA</name>
<feature type="compositionally biased region" description="Low complexity" evidence="1">
    <location>
        <begin position="126"/>
        <end position="136"/>
    </location>
</feature>
<evidence type="ECO:0000313" key="3">
    <source>
        <dbReference type="Proteomes" id="UP001515480"/>
    </source>
</evidence>
<dbReference type="AlphaFoldDB" id="A0AB34J7D6"/>
<keyword evidence="3" id="KW-1185">Reference proteome</keyword>
<accession>A0AB34J7D6</accession>
<proteinExistence type="predicted"/>
<dbReference type="Proteomes" id="UP001515480">
    <property type="component" value="Unassembled WGS sequence"/>
</dbReference>